<evidence type="ECO:0000256" key="1">
    <source>
        <dbReference type="ARBA" id="ARBA00008668"/>
    </source>
</evidence>
<dbReference type="CDD" id="cd01837">
    <property type="entry name" value="SGNH_plant_lipase_like"/>
    <property type="match status" value="1"/>
</dbReference>
<organism evidence="3 4">
    <name type="scientific">Abeliophyllum distichum</name>
    <dbReference type="NCBI Taxonomy" id="126358"/>
    <lineage>
        <taxon>Eukaryota</taxon>
        <taxon>Viridiplantae</taxon>
        <taxon>Streptophyta</taxon>
        <taxon>Embryophyta</taxon>
        <taxon>Tracheophyta</taxon>
        <taxon>Spermatophyta</taxon>
        <taxon>Magnoliopsida</taxon>
        <taxon>eudicotyledons</taxon>
        <taxon>Gunneridae</taxon>
        <taxon>Pentapetalae</taxon>
        <taxon>asterids</taxon>
        <taxon>lamiids</taxon>
        <taxon>Lamiales</taxon>
        <taxon>Oleaceae</taxon>
        <taxon>Forsythieae</taxon>
        <taxon>Abeliophyllum</taxon>
    </lineage>
</organism>
<name>A0ABD1QK85_9LAMI</name>
<evidence type="ECO:0000313" key="3">
    <source>
        <dbReference type="EMBL" id="KAL2475286.1"/>
    </source>
</evidence>
<comment type="caution">
    <text evidence="3">The sequence shown here is derived from an EMBL/GenBank/DDBJ whole genome shotgun (WGS) entry which is preliminary data.</text>
</comment>
<gene>
    <name evidence="3" type="ORF">Adt_36022</name>
</gene>
<dbReference type="PANTHER" id="PTHR45642:SF3">
    <property type="entry name" value="OS09G0540400 PROTEIN"/>
    <property type="match status" value="1"/>
</dbReference>
<protein>
    <submittedName>
        <fullName evidence="3">GDSL esterase/lipase</fullName>
    </submittedName>
</protein>
<dbReference type="EMBL" id="JBFOLK010000011">
    <property type="protein sequence ID" value="KAL2475286.1"/>
    <property type="molecule type" value="Genomic_DNA"/>
</dbReference>
<sequence length="347" mass="38595">MWPVFSLFGPLSLSMYLHAIVFSIIFINAEGGSLSKKRPFNNSISAIFVFGDSTVDSGNNNYWKTPFKANFPPYGMDFINHIPTGRFTDGRLITDFLVSYVGIKECVPPYLDPTLSLEELMTGVSFASGASGFDPLTPTLSGAISMQKQMEYFKEYKTRVELAIGKERTEILINKAGFIISAGTNDFVQHFIQDLIDQGGRIIGLVGLPPLGCLPVVITLTLGSAFHNRECIESLSSVGFDYNLKLQNTLKAMESYAYGAKIVYADIYTPVDEMIRNPTQFGFEEVHRGCCGSGYIETTLLCNPTSHVCFDASKYVFFDSVHPTEAAYYYIFKALRPIIDQVLKNYS</sequence>
<dbReference type="AlphaFoldDB" id="A0ABD1QK85"/>
<keyword evidence="2" id="KW-0472">Membrane</keyword>
<dbReference type="Pfam" id="PF00657">
    <property type="entry name" value="Lipase_GDSL"/>
    <property type="match status" value="1"/>
</dbReference>
<feature type="transmembrane region" description="Helical" evidence="2">
    <location>
        <begin position="6"/>
        <end position="29"/>
    </location>
</feature>
<dbReference type="InterPro" id="IPR035669">
    <property type="entry name" value="SGNH_plant_lipase-like"/>
</dbReference>
<dbReference type="SUPFAM" id="SSF52266">
    <property type="entry name" value="SGNH hydrolase"/>
    <property type="match status" value="1"/>
</dbReference>
<accession>A0ABD1QK85</accession>
<proteinExistence type="inferred from homology"/>
<dbReference type="InterPro" id="IPR036514">
    <property type="entry name" value="SGNH_hydro_sf"/>
</dbReference>
<evidence type="ECO:0000256" key="2">
    <source>
        <dbReference type="SAM" id="Phobius"/>
    </source>
</evidence>
<dbReference type="Gene3D" id="3.40.50.1110">
    <property type="entry name" value="SGNH hydrolase"/>
    <property type="match status" value="1"/>
</dbReference>
<evidence type="ECO:0000313" key="4">
    <source>
        <dbReference type="Proteomes" id="UP001604336"/>
    </source>
</evidence>
<keyword evidence="2" id="KW-1133">Transmembrane helix</keyword>
<dbReference type="InterPro" id="IPR050592">
    <property type="entry name" value="GDSL_lipolytic_enzyme"/>
</dbReference>
<keyword evidence="4" id="KW-1185">Reference proteome</keyword>
<keyword evidence="2" id="KW-0812">Transmembrane</keyword>
<dbReference type="InterPro" id="IPR001087">
    <property type="entry name" value="GDSL"/>
</dbReference>
<reference evidence="4" key="1">
    <citation type="submission" date="2024-07" db="EMBL/GenBank/DDBJ databases">
        <title>Two chromosome-level genome assemblies of Korean endemic species Abeliophyllum distichum and Forsythia ovata (Oleaceae).</title>
        <authorList>
            <person name="Jang H."/>
        </authorList>
    </citation>
    <scope>NUCLEOTIDE SEQUENCE [LARGE SCALE GENOMIC DNA]</scope>
</reference>
<dbReference type="PANTHER" id="PTHR45642">
    <property type="entry name" value="GDSL ESTERASE/LIPASE EXL3"/>
    <property type="match status" value="1"/>
</dbReference>
<comment type="similarity">
    <text evidence="1">Belongs to the 'GDSL' lipolytic enzyme family.</text>
</comment>
<dbReference type="Proteomes" id="UP001604336">
    <property type="component" value="Unassembled WGS sequence"/>
</dbReference>